<evidence type="ECO:0000313" key="3">
    <source>
        <dbReference type="Proteomes" id="UP000061839"/>
    </source>
</evidence>
<reference evidence="2 3" key="1">
    <citation type="journal article" date="2015" name="Genome Announc.">
        <title>Complete Genome Sequencing of Protease-Producing Novel Arthrobacter sp. Strain IHBB 11108 Using PacBio Single-Molecule Real-Time Sequencing Technology.</title>
        <authorList>
            <person name="Kiran S."/>
            <person name="Swarnkar M.K."/>
            <person name="Pal M."/>
            <person name="Thakur R."/>
            <person name="Tewari R."/>
            <person name="Singh A.K."/>
            <person name="Gulati A."/>
        </authorList>
    </citation>
    <scope>NUCLEOTIDE SEQUENCE [LARGE SCALE GENOMIC DNA]</scope>
    <source>
        <strain evidence="2 3">IHBB 11108</strain>
    </source>
</reference>
<keyword evidence="3" id="KW-1185">Reference proteome</keyword>
<proteinExistence type="predicted"/>
<dbReference type="InterPro" id="IPR027417">
    <property type="entry name" value="P-loop_NTPase"/>
</dbReference>
<dbReference type="SUPFAM" id="SSF52540">
    <property type="entry name" value="P-loop containing nucleoside triphosphate hydrolases"/>
    <property type="match status" value="1"/>
</dbReference>
<accession>A0A0D4BXE9</accession>
<dbReference type="RefSeq" id="WP_045074242.1">
    <property type="nucleotide sequence ID" value="NZ_CP011005.1"/>
</dbReference>
<feature type="coiled-coil region" evidence="1">
    <location>
        <begin position="288"/>
        <end position="346"/>
    </location>
</feature>
<protein>
    <recommendedName>
        <fullName evidence="4">Rad50/SbcC-type AAA domain-containing protein</fullName>
    </recommendedName>
</protein>
<dbReference type="STRING" id="1618207.UM93_05575"/>
<sequence length="630" mass="69331">MTFSGTDDFPTEVLFNRNLNSFIGSRSSGKSALLAFISHAVNPQETARIQAEASGLGENEVGPAAGFTWAEVSGVRCEVEWESGSATAGKVIYIPQNSLYTLSEQPDEITKKIAPALFRTYPTVKTAYDSAMGKVTASNTAIKAAIDEWFSLEDRIEALIQEIKDLGDKVAITVERDRLQGEIDRIKAAAKLTDEEVSKYQGIAAQIDSKEVRLKEITVELDQLSSFVVLPDDSTAATILPQTVQATVTVRPSAVEVPELVVSRIEELKARAANELVAKIEAMLVETVTTIQAERTTLRTEIQRLKKDNADLITKHEANEELAGVVADHKKQAASLEEIAKREKSRDQLFTDQVATVAKADKGIEDRAAALVTLESAFDTQERLLTDLKFGIETDVTQEAVAHASIGFNQRSTNDYVKSKGEVVSYSDAQADPGKFMRALRDGTVVLNKGYEPSSVTAEVLSVTKEVRFSAELDGDRIGGFTRSSMTPGKQALFALTLILNESQEPWPLLVDQPEDDLDSRSIYETIVPYLAKRKRERQIIMVSHNANLVIGADSEQVIVANRHGDDRKNADGRTFEYFTGALEHSQPLNKSSDTTLGRFGIREHACEILDGGEEAFRKRREKYKLQLGL</sequence>
<evidence type="ECO:0008006" key="4">
    <source>
        <dbReference type="Google" id="ProtNLM"/>
    </source>
</evidence>
<gene>
    <name evidence="2" type="ORF">UM93_05575</name>
</gene>
<evidence type="ECO:0000313" key="2">
    <source>
        <dbReference type="EMBL" id="AJT41122.1"/>
    </source>
</evidence>
<name>A0A0D4BXE9_9MICC</name>
<dbReference type="HOGENOM" id="CLU_006611_0_1_11"/>
<dbReference type="OrthoDB" id="9791620at2"/>
<dbReference type="KEGG" id="ari:UM93_05575"/>
<evidence type="ECO:0000256" key="1">
    <source>
        <dbReference type="SAM" id="Coils"/>
    </source>
</evidence>
<dbReference type="EMBL" id="CP011005">
    <property type="protein sequence ID" value="AJT41122.1"/>
    <property type="molecule type" value="Genomic_DNA"/>
</dbReference>
<dbReference type="AlphaFoldDB" id="A0A0D4BXE9"/>
<dbReference type="Gene3D" id="3.40.50.300">
    <property type="entry name" value="P-loop containing nucleotide triphosphate hydrolases"/>
    <property type="match status" value="2"/>
</dbReference>
<dbReference type="Proteomes" id="UP000061839">
    <property type="component" value="Chromosome"/>
</dbReference>
<keyword evidence="1" id="KW-0175">Coiled coil</keyword>
<dbReference type="PATRIC" id="fig|1618207.4.peg.1134"/>
<organism evidence="2 3">
    <name type="scientific">Psychromicrobium lacuslunae</name>
    <dbReference type="NCBI Taxonomy" id="1618207"/>
    <lineage>
        <taxon>Bacteria</taxon>
        <taxon>Bacillati</taxon>
        <taxon>Actinomycetota</taxon>
        <taxon>Actinomycetes</taxon>
        <taxon>Micrococcales</taxon>
        <taxon>Micrococcaceae</taxon>
        <taxon>Psychromicrobium</taxon>
    </lineage>
</organism>